<keyword evidence="5 7" id="KW-0648">Protein biosynthesis</keyword>
<evidence type="ECO:0000256" key="7">
    <source>
        <dbReference type="RuleBase" id="RU362111"/>
    </source>
</evidence>
<protein>
    <recommendedName>
        <fullName evidence="2 7">Peptide deformylase</fullName>
        <ecNumber evidence="2 7">3.5.1.88</ecNumber>
    </recommendedName>
</protein>
<dbReference type="InterPro" id="IPR036821">
    <property type="entry name" value="Peptide_deformylase_sf"/>
</dbReference>
<accession>A0A812WFE6</accession>
<dbReference type="GO" id="GO:0006412">
    <property type="term" value="P:translation"/>
    <property type="evidence" value="ECO:0007669"/>
    <property type="project" value="UniProtKB-KW"/>
</dbReference>
<keyword evidence="6" id="KW-0408">Iron</keyword>
<comment type="catalytic activity">
    <reaction evidence="7">
        <text>N-terminal N-formyl-L-methionyl-[peptide] + H2O = N-terminal L-methionyl-[peptide] + formate</text>
        <dbReference type="Rhea" id="RHEA:24420"/>
        <dbReference type="Rhea" id="RHEA-COMP:10639"/>
        <dbReference type="Rhea" id="RHEA-COMP:10640"/>
        <dbReference type="ChEBI" id="CHEBI:15377"/>
        <dbReference type="ChEBI" id="CHEBI:15740"/>
        <dbReference type="ChEBI" id="CHEBI:49298"/>
        <dbReference type="ChEBI" id="CHEBI:64731"/>
        <dbReference type="EC" id="3.5.1.88"/>
    </reaction>
</comment>
<dbReference type="Proteomes" id="UP000649617">
    <property type="component" value="Unassembled WGS sequence"/>
</dbReference>
<dbReference type="AlphaFoldDB" id="A0A812WFE6"/>
<dbReference type="PRINTS" id="PR01576">
    <property type="entry name" value="PDEFORMYLASE"/>
</dbReference>
<dbReference type="CDD" id="cd00487">
    <property type="entry name" value="Pep_deformylase"/>
    <property type="match status" value="1"/>
</dbReference>
<organism evidence="8 9">
    <name type="scientific">Symbiodinium pilosum</name>
    <name type="common">Dinoflagellate</name>
    <dbReference type="NCBI Taxonomy" id="2952"/>
    <lineage>
        <taxon>Eukaryota</taxon>
        <taxon>Sar</taxon>
        <taxon>Alveolata</taxon>
        <taxon>Dinophyceae</taxon>
        <taxon>Suessiales</taxon>
        <taxon>Symbiodiniaceae</taxon>
        <taxon>Symbiodinium</taxon>
    </lineage>
</organism>
<proteinExistence type="inferred from homology"/>
<dbReference type="InterPro" id="IPR023635">
    <property type="entry name" value="Peptide_deformylase"/>
</dbReference>
<dbReference type="PANTHER" id="PTHR10458">
    <property type="entry name" value="PEPTIDE DEFORMYLASE"/>
    <property type="match status" value="1"/>
</dbReference>
<dbReference type="OrthoDB" id="276063at2759"/>
<keyword evidence="9" id="KW-1185">Reference proteome</keyword>
<comment type="function">
    <text evidence="7">Removes the formyl group from the N-terminal Met of newly synthesized proteins.</text>
</comment>
<sequence>MTGASGGRSRTAVCSQSMEGSAIPPLRYLGDPELMQPQPKVKELVKAEEFQSRLKILREAMRTYGGIGIAAPQIGWWVRAMCFGIEDGNPRYPAAPPVPFQYWINPEITWFSKETSWMWEGCLSVPGMRGWVERPREICLMGLNERGELGEVHFKDLPARIAQHEFDHLDGVLFPSRVESAQLLVPQPVFDGKGSWATDWPTPGSYRTKAGDLSLQK</sequence>
<dbReference type="Pfam" id="PF01327">
    <property type="entry name" value="Pep_deformylase"/>
    <property type="match status" value="1"/>
</dbReference>
<name>A0A812WFE6_SYMPI</name>
<keyword evidence="4 7" id="KW-0378">Hydrolase</keyword>
<evidence type="ECO:0000313" key="8">
    <source>
        <dbReference type="EMBL" id="CAE7685366.1"/>
    </source>
</evidence>
<dbReference type="SUPFAM" id="SSF56420">
    <property type="entry name" value="Peptide deformylase"/>
    <property type="match status" value="1"/>
</dbReference>
<comment type="similarity">
    <text evidence="1 7">Belongs to the polypeptide deformylase family.</text>
</comment>
<dbReference type="GO" id="GO:0042586">
    <property type="term" value="F:peptide deformylase activity"/>
    <property type="evidence" value="ECO:0007669"/>
    <property type="project" value="UniProtKB-EC"/>
</dbReference>
<evidence type="ECO:0000256" key="4">
    <source>
        <dbReference type="ARBA" id="ARBA00022801"/>
    </source>
</evidence>
<evidence type="ECO:0000256" key="6">
    <source>
        <dbReference type="ARBA" id="ARBA00023004"/>
    </source>
</evidence>
<evidence type="ECO:0000256" key="3">
    <source>
        <dbReference type="ARBA" id="ARBA00022723"/>
    </source>
</evidence>
<evidence type="ECO:0000256" key="2">
    <source>
        <dbReference type="ARBA" id="ARBA00012175"/>
    </source>
</evidence>
<evidence type="ECO:0000313" key="9">
    <source>
        <dbReference type="Proteomes" id="UP000649617"/>
    </source>
</evidence>
<reference evidence="8" key="1">
    <citation type="submission" date="2021-02" db="EMBL/GenBank/DDBJ databases">
        <authorList>
            <person name="Dougan E. K."/>
            <person name="Rhodes N."/>
            <person name="Thang M."/>
            <person name="Chan C."/>
        </authorList>
    </citation>
    <scope>NUCLEOTIDE SEQUENCE</scope>
</reference>
<dbReference type="PANTHER" id="PTHR10458:SF20">
    <property type="entry name" value="PEPTIDE DEFORMYLASE 1"/>
    <property type="match status" value="1"/>
</dbReference>
<dbReference type="EMBL" id="CAJNIZ010044328">
    <property type="protein sequence ID" value="CAE7685366.1"/>
    <property type="molecule type" value="Genomic_DNA"/>
</dbReference>
<dbReference type="NCBIfam" id="NF001159">
    <property type="entry name" value="PRK00150.1-3"/>
    <property type="match status" value="1"/>
</dbReference>
<dbReference type="HAMAP" id="MF_00163">
    <property type="entry name" value="Pep_deformylase"/>
    <property type="match status" value="1"/>
</dbReference>
<evidence type="ECO:0000256" key="5">
    <source>
        <dbReference type="ARBA" id="ARBA00022917"/>
    </source>
</evidence>
<dbReference type="Gene3D" id="3.90.45.10">
    <property type="entry name" value="Peptide deformylase"/>
    <property type="match status" value="1"/>
</dbReference>
<evidence type="ECO:0000256" key="1">
    <source>
        <dbReference type="ARBA" id="ARBA00010759"/>
    </source>
</evidence>
<dbReference type="EC" id="3.5.1.88" evidence="2 7"/>
<comment type="caution">
    <text evidence="8">The sequence shown here is derived from an EMBL/GenBank/DDBJ whole genome shotgun (WGS) entry which is preliminary data.</text>
</comment>
<gene>
    <name evidence="8" type="primary">def</name>
    <name evidence="8" type="ORF">SPIL2461_LOCUS19161</name>
</gene>
<keyword evidence="3 7" id="KW-0479">Metal-binding</keyword>
<dbReference type="GO" id="GO:0046872">
    <property type="term" value="F:metal ion binding"/>
    <property type="evidence" value="ECO:0007669"/>
    <property type="project" value="UniProtKB-KW"/>
</dbReference>